<organism evidence="16 18">
    <name type="scientific">Phytophthora kernoviae</name>
    <dbReference type="NCBI Taxonomy" id="325452"/>
    <lineage>
        <taxon>Eukaryota</taxon>
        <taxon>Sar</taxon>
        <taxon>Stramenopiles</taxon>
        <taxon>Oomycota</taxon>
        <taxon>Peronosporomycetes</taxon>
        <taxon>Peronosporales</taxon>
        <taxon>Peronosporaceae</taxon>
        <taxon>Phytophthora</taxon>
    </lineage>
</organism>
<dbReference type="EC" id="2.3.1.20" evidence="5"/>
<evidence type="ECO:0000313" key="18">
    <source>
        <dbReference type="Proteomes" id="UP000277300"/>
    </source>
</evidence>
<evidence type="ECO:0000313" key="17">
    <source>
        <dbReference type="EMBL" id="RLN71022.1"/>
    </source>
</evidence>
<dbReference type="GO" id="GO:0006071">
    <property type="term" value="P:glycerol metabolic process"/>
    <property type="evidence" value="ECO:0007669"/>
    <property type="project" value="UniProtKB-KW"/>
</dbReference>
<evidence type="ECO:0000256" key="15">
    <source>
        <dbReference type="SAM" id="MobiDB-lite"/>
    </source>
</evidence>
<comment type="pathway">
    <text evidence="2">Glycerolipid metabolism; triacylglycerol biosynthesis.</text>
</comment>
<accession>A0A3F2RHH5</accession>
<reference evidence="18 19" key="1">
    <citation type="submission" date="2018-07" db="EMBL/GenBank/DDBJ databases">
        <title>Genome sequencing of oomycete isolates from Chile give support for New Zealand origin for Phytophthora kernoviae and make available the first Nothophytophthora sp. genome.</title>
        <authorList>
            <person name="Studholme D.J."/>
            <person name="Sanfuentes E."/>
            <person name="Panda P."/>
            <person name="Hill R."/>
            <person name="Sambles C."/>
            <person name="Grant M."/>
            <person name="Williams N.M."/>
            <person name="Mcdougal R.L."/>
        </authorList>
    </citation>
    <scope>NUCLEOTIDE SEQUENCE [LARGE SCALE GENOMIC DNA]</scope>
    <source>
        <strain evidence="16">Chile6</strain>
        <strain evidence="17">Chile7</strain>
    </source>
</reference>
<proteinExistence type="inferred from homology"/>
<gene>
    <name evidence="17" type="ORF">BBJ29_008949</name>
    <name evidence="16" type="ORF">BBP00_00007885</name>
</gene>
<keyword evidence="8" id="KW-0812">Transmembrane</keyword>
<comment type="subcellular location">
    <subcellularLocation>
        <location evidence="1">Endoplasmic reticulum membrane</location>
        <topology evidence="1">Multi-pass membrane protein</topology>
    </subcellularLocation>
</comment>
<comment type="similarity">
    <text evidence="4">Belongs to the diacylglycerol acyltransferase family.</text>
</comment>
<name>A0A3F2RHH5_9STRA</name>
<evidence type="ECO:0000256" key="13">
    <source>
        <dbReference type="ARBA" id="ARBA00023136"/>
    </source>
</evidence>
<keyword evidence="10" id="KW-0256">Endoplasmic reticulum</keyword>
<dbReference type="Proteomes" id="UP000284657">
    <property type="component" value="Unassembled WGS sequence"/>
</dbReference>
<dbReference type="OrthoDB" id="109025at2759"/>
<keyword evidence="7" id="KW-0808">Transferase</keyword>
<evidence type="ECO:0000256" key="3">
    <source>
        <dbReference type="ARBA" id="ARBA00005189"/>
    </source>
</evidence>
<dbReference type="Pfam" id="PF03982">
    <property type="entry name" value="DAGAT"/>
    <property type="match status" value="1"/>
</dbReference>
<evidence type="ECO:0000256" key="1">
    <source>
        <dbReference type="ARBA" id="ARBA00004477"/>
    </source>
</evidence>
<sequence length="560" mass="62634">MGQVCSGAGASKHVSVPRDPADKELDPIDMRKTKIPNFDSFFESASAPLNELVEIHNSIAESEENLKAAAAAMQGETQVRLTVSGSGRVALVLWRFDDKDQVRILSAAEREIKLKSSTELQEAFDVSDHVITNLNSALEKPSAGEPICEYAEKRGRLFVTKRGQFDVLVRDVNVAVFTLRKHLMLQAHMTSLSEAMMVLRKELSKVEDVRALSVATDENGAIKIMNGDREMDLRKIDNLRAPVAQLRDALVELIDNVDTAVTSVPELAESSAAFVDEAKGFPAKIPDAVSNSGLSLTEMSKAATATTSNVKALSNGPKIARATAIMIQYAVEENDVTPCVEPGKRALFTFHPHGVLTCGFSFNGAHHLTFQRADCRWISAKNLFWFPLMRDILHWMEFSSSTKASMQSIMRTGQNLCLLPGGFEEATLFQRGKHRVYIKNRFGFIKLALQHGYDIYPAYTFGEEYTYHAFPYLQQLRLQLNRFRVPGAIFFGIPLCFFLPRPDVDLITVVSKPLRLPQIEHPSREVVKEFHDKYMEALQDLFDSYKGVYAVDPKATLEFY</sequence>
<dbReference type="Proteomes" id="UP000277300">
    <property type="component" value="Unassembled WGS sequence"/>
</dbReference>
<dbReference type="EMBL" id="MBAD02000154">
    <property type="protein sequence ID" value="RLN71022.1"/>
    <property type="molecule type" value="Genomic_DNA"/>
</dbReference>
<dbReference type="GO" id="GO:0005789">
    <property type="term" value="C:endoplasmic reticulum membrane"/>
    <property type="evidence" value="ECO:0007669"/>
    <property type="project" value="UniProtKB-SubCell"/>
</dbReference>
<dbReference type="GO" id="GO:0004144">
    <property type="term" value="F:diacylglycerol O-acyltransferase activity"/>
    <property type="evidence" value="ECO:0007669"/>
    <property type="project" value="UniProtKB-EC"/>
</dbReference>
<evidence type="ECO:0000256" key="4">
    <source>
        <dbReference type="ARBA" id="ARBA00005420"/>
    </source>
</evidence>
<keyword evidence="9" id="KW-0319">Glycerol metabolism</keyword>
<protein>
    <recommendedName>
        <fullName evidence="5">diacylglycerol O-acyltransferase</fullName>
        <ecNumber evidence="5">2.3.1.20</ecNumber>
    </recommendedName>
</protein>
<keyword evidence="13" id="KW-0472">Membrane</keyword>
<dbReference type="GO" id="GO:0019432">
    <property type="term" value="P:triglyceride biosynthetic process"/>
    <property type="evidence" value="ECO:0007669"/>
    <property type="project" value="TreeGrafter"/>
</dbReference>
<evidence type="ECO:0000256" key="12">
    <source>
        <dbReference type="ARBA" id="ARBA00023098"/>
    </source>
</evidence>
<evidence type="ECO:0000313" key="16">
    <source>
        <dbReference type="EMBL" id="RLN56648.1"/>
    </source>
</evidence>
<evidence type="ECO:0000256" key="6">
    <source>
        <dbReference type="ARBA" id="ARBA00022516"/>
    </source>
</evidence>
<dbReference type="CDD" id="cd07987">
    <property type="entry name" value="LPLAT_MGAT-like"/>
    <property type="match status" value="1"/>
</dbReference>
<evidence type="ECO:0000256" key="7">
    <source>
        <dbReference type="ARBA" id="ARBA00022679"/>
    </source>
</evidence>
<comment type="pathway">
    <text evidence="3">Lipid metabolism.</text>
</comment>
<evidence type="ECO:0000256" key="2">
    <source>
        <dbReference type="ARBA" id="ARBA00004771"/>
    </source>
</evidence>
<evidence type="ECO:0000256" key="14">
    <source>
        <dbReference type="ARBA" id="ARBA00023315"/>
    </source>
</evidence>
<keyword evidence="14" id="KW-0012">Acyltransferase</keyword>
<keyword evidence="6" id="KW-0444">Lipid biosynthesis</keyword>
<keyword evidence="11" id="KW-1133">Transmembrane helix</keyword>
<evidence type="ECO:0000256" key="9">
    <source>
        <dbReference type="ARBA" id="ARBA00022798"/>
    </source>
</evidence>
<comment type="caution">
    <text evidence="16">The sequence shown here is derived from an EMBL/GenBank/DDBJ whole genome shotgun (WGS) entry which is preliminary data.</text>
</comment>
<feature type="region of interest" description="Disordered" evidence="15">
    <location>
        <begin position="1"/>
        <end position="25"/>
    </location>
</feature>
<evidence type="ECO:0000313" key="19">
    <source>
        <dbReference type="Proteomes" id="UP000284657"/>
    </source>
</evidence>
<evidence type="ECO:0000256" key="10">
    <source>
        <dbReference type="ARBA" id="ARBA00022824"/>
    </source>
</evidence>
<evidence type="ECO:0000256" key="5">
    <source>
        <dbReference type="ARBA" id="ARBA00013244"/>
    </source>
</evidence>
<dbReference type="AlphaFoldDB" id="A0A3F2RHH5"/>
<evidence type="ECO:0000256" key="11">
    <source>
        <dbReference type="ARBA" id="ARBA00022989"/>
    </source>
</evidence>
<dbReference type="PANTHER" id="PTHR12317">
    <property type="entry name" value="DIACYLGLYCEROL O-ACYLTRANSFERASE"/>
    <property type="match status" value="1"/>
</dbReference>
<evidence type="ECO:0000256" key="8">
    <source>
        <dbReference type="ARBA" id="ARBA00022692"/>
    </source>
</evidence>
<dbReference type="PANTHER" id="PTHR12317:SF0">
    <property type="entry name" value="ACYLTRANSFERASE"/>
    <property type="match status" value="1"/>
</dbReference>
<dbReference type="InterPro" id="IPR007130">
    <property type="entry name" value="DAGAT"/>
</dbReference>
<keyword evidence="12" id="KW-0443">Lipid metabolism</keyword>
<dbReference type="EMBL" id="MBDO02000351">
    <property type="protein sequence ID" value="RLN56648.1"/>
    <property type="molecule type" value="Genomic_DNA"/>
</dbReference>